<evidence type="ECO:0000256" key="3">
    <source>
        <dbReference type="ARBA" id="ARBA00008178"/>
    </source>
</evidence>
<dbReference type="PANTHER" id="PTHR43000">
    <property type="entry name" value="DTDP-D-GLUCOSE 4,6-DEHYDRATASE-RELATED"/>
    <property type="match status" value="1"/>
</dbReference>
<keyword evidence="5" id="KW-0520">NAD</keyword>
<proteinExistence type="inferred from homology"/>
<evidence type="ECO:0000256" key="2">
    <source>
        <dbReference type="ARBA" id="ARBA00001911"/>
    </source>
</evidence>
<dbReference type="Gene3D" id="3.40.50.720">
    <property type="entry name" value="NAD(P)-binding Rossmann-like Domain"/>
    <property type="match status" value="1"/>
</dbReference>
<comment type="caution">
    <text evidence="9">The sequence shown here is derived from an EMBL/GenBank/DDBJ whole genome shotgun (WGS) entry which is preliminary data.</text>
</comment>
<dbReference type="Gene3D" id="3.90.25.10">
    <property type="entry name" value="UDP-galactose 4-epimerase, domain 1"/>
    <property type="match status" value="1"/>
</dbReference>
<evidence type="ECO:0000259" key="8">
    <source>
        <dbReference type="Pfam" id="PF16363"/>
    </source>
</evidence>
<feature type="domain" description="NAD(P)-binding" evidence="8">
    <location>
        <begin position="4"/>
        <end position="306"/>
    </location>
</feature>
<comment type="similarity">
    <text evidence="3 7">Belongs to the NAD(P)-dependent epimerase/dehydratase family. dTDP-glucose dehydratase subfamily.</text>
</comment>
<protein>
    <recommendedName>
        <fullName evidence="4 7">dTDP-glucose 4,6-dehydratase</fullName>
        <ecNumber evidence="4 7">4.2.1.46</ecNumber>
    </recommendedName>
</protein>
<dbReference type="Proteomes" id="UP000034607">
    <property type="component" value="Unassembled WGS sequence"/>
</dbReference>
<evidence type="ECO:0000256" key="1">
    <source>
        <dbReference type="ARBA" id="ARBA00001539"/>
    </source>
</evidence>
<reference evidence="9 10" key="1">
    <citation type="journal article" date="2015" name="Nature">
        <title>rRNA introns, odd ribosomes, and small enigmatic genomes across a large radiation of phyla.</title>
        <authorList>
            <person name="Brown C.T."/>
            <person name="Hug L.A."/>
            <person name="Thomas B.C."/>
            <person name="Sharon I."/>
            <person name="Castelle C.J."/>
            <person name="Singh A."/>
            <person name="Wilkins M.J."/>
            <person name="Williams K.H."/>
            <person name="Banfield J.F."/>
        </authorList>
    </citation>
    <scope>NUCLEOTIDE SEQUENCE [LARGE SCALE GENOMIC DNA]</scope>
</reference>
<evidence type="ECO:0000256" key="7">
    <source>
        <dbReference type="RuleBase" id="RU004473"/>
    </source>
</evidence>
<comment type="catalytic activity">
    <reaction evidence="1 7">
        <text>dTDP-alpha-D-glucose = dTDP-4-dehydro-6-deoxy-alpha-D-glucose + H2O</text>
        <dbReference type="Rhea" id="RHEA:17221"/>
        <dbReference type="ChEBI" id="CHEBI:15377"/>
        <dbReference type="ChEBI" id="CHEBI:57477"/>
        <dbReference type="ChEBI" id="CHEBI:57649"/>
        <dbReference type="EC" id="4.2.1.46"/>
    </reaction>
</comment>
<dbReference type="SUPFAM" id="SSF51735">
    <property type="entry name" value="NAD(P)-binding Rossmann-fold domains"/>
    <property type="match status" value="1"/>
</dbReference>
<evidence type="ECO:0000256" key="6">
    <source>
        <dbReference type="ARBA" id="ARBA00023239"/>
    </source>
</evidence>
<comment type="cofactor">
    <cofactor evidence="2 7">
        <name>NAD(+)</name>
        <dbReference type="ChEBI" id="CHEBI:57540"/>
    </cofactor>
</comment>
<dbReference type="AlphaFoldDB" id="A0A0G1RDP8"/>
<dbReference type="NCBIfam" id="TIGR01181">
    <property type="entry name" value="dTDP_gluc_dehyt"/>
    <property type="match status" value="1"/>
</dbReference>
<evidence type="ECO:0000256" key="4">
    <source>
        <dbReference type="ARBA" id="ARBA00011990"/>
    </source>
</evidence>
<sequence length="341" mass="39206">MKILITGGAGFIGLNFTRYLKEKYPRYHLVVLDKLTYAGHRENISGLDLEFLRGDICHAKTVDKTMRGIDIVVHFAAESHVDRSILGPDAFIQTNVFGTYVLLQHALKHGVKLFHHVSTDEVFGALPLKSKHKFDELTPYAPHSPYSASKAASDHLVRAWHETYGLPVTITNTSDNFGPYQDPEKLIPRFITNLITNRKVPLMGKGENVRDWIYVLDHCRAIDMVIHAALKDSKIVGQTFCVGGNSQRTNLQVTLEILRLMGKDKSWIQPVEHRLGHDARYAVDSSKIQRVLGWKPQYKFEKWLEKTVNWYKDNEWWWRSLKENRPIIDPAVQKKLLVKSR</sequence>
<dbReference type="InterPro" id="IPR016040">
    <property type="entry name" value="NAD(P)-bd_dom"/>
</dbReference>
<name>A0A0G1RDP8_9BACT</name>
<dbReference type="CDD" id="cd05246">
    <property type="entry name" value="dTDP_GD_SDR_e"/>
    <property type="match status" value="1"/>
</dbReference>
<accession>A0A0G1RDP8</accession>
<keyword evidence="6 7" id="KW-0456">Lyase</keyword>
<dbReference type="InterPro" id="IPR036291">
    <property type="entry name" value="NAD(P)-bd_dom_sf"/>
</dbReference>
<dbReference type="Pfam" id="PF16363">
    <property type="entry name" value="GDP_Man_Dehyd"/>
    <property type="match status" value="1"/>
</dbReference>
<evidence type="ECO:0000256" key="5">
    <source>
        <dbReference type="ARBA" id="ARBA00023027"/>
    </source>
</evidence>
<dbReference type="InterPro" id="IPR005888">
    <property type="entry name" value="dTDP_Gluc_deHydtase"/>
</dbReference>
<dbReference type="GO" id="GO:0008460">
    <property type="term" value="F:dTDP-glucose 4,6-dehydratase activity"/>
    <property type="evidence" value="ECO:0007669"/>
    <property type="project" value="UniProtKB-EC"/>
</dbReference>
<gene>
    <name evidence="9" type="ORF">UX78_C0020G0009</name>
</gene>
<evidence type="ECO:0000313" key="10">
    <source>
        <dbReference type="Proteomes" id="UP000034607"/>
    </source>
</evidence>
<dbReference type="EMBL" id="LCNM01000020">
    <property type="protein sequence ID" value="KKU55444.1"/>
    <property type="molecule type" value="Genomic_DNA"/>
</dbReference>
<dbReference type="GO" id="GO:0009225">
    <property type="term" value="P:nucleotide-sugar metabolic process"/>
    <property type="evidence" value="ECO:0007669"/>
    <property type="project" value="InterPro"/>
</dbReference>
<organism evidence="9 10">
    <name type="scientific">Candidatus Amesbacteria bacterium GW2011_GWA2_47_11</name>
    <dbReference type="NCBI Taxonomy" id="1618357"/>
    <lineage>
        <taxon>Bacteria</taxon>
        <taxon>Candidatus Amesiibacteriota</taxon>
    </lineage>
</organism>
<dbReference type="PATRIC" id="fig|1618357.3.peg.841"/>
<evidence type="ECO:0000313" key="9">
    <source>
        <dbReference type="EMBL" id="KKU55444.1"/>
    </source>
</evidence>
<dbReference type="EC" id="4.2.1.46" evidence="4 7"/>